<feature type="domain" description="TATA-binding protein interacting (TIP20)" evidence="5">
    <location>
        <begin position="1141"/>
        <end position="1306"/>
    </location>
</feature>
<dbReference type="Pfam" id="PF25782">
    <property type="entry name" value="TPR_CAND1"/>
    <property type="match status" value="1"/>
</dbReference>
<dbReference type="Proteomes" id="UP000799640">
    <property type="component" value="Unassembled WGS sequence"/>
</dbReference>
<name>A0A6G1HLD7_9PEZI</name>
<dbReference type="Pfam" id="PF08623">
    <property type="entry name" value="TIP120"/>
    <property type="match status" value="1"/>
</dbReference>
<proteinExistence type="inferred from homology"/>
<organism evidence="6 7">
    <name type="scientific">Trichodelitschia bisporula</name>
    <dbReference type="NCBI Taxonomy" id="703511"/>
    <lineage>
        <taxon>Eukaryota</taxon>
        <taxon>Fungi</taxon>
        <taxon>Dikarya</taxon>
        <taxon>Ascomycota</taxon>
        <taxon>Pezizomycotina</taxon>
        <taxon>Dothideomycetes</taxon>
        <taxon>Dothideomycetes incertae sedis</taxon>
        <taxon>Phaeotrichales</taxon>
        <taxon>Phaeotrichaceae</taxon>
        <taxon>Trichodelitschia</taxon>
    </lineage>
</organism>
<comment type="similarity">
    <text evidence="1">Belongs to the CAND family.</text>
</comment>
<reference evidence="6" key="1">
    <citation type="journal article" date="2020" name="Stud. Mycol.">
        <title>101 Dothideomycetes genomes: a test case for predicting lifestyles and emergence of pathogens.</title>
        <authorList>
            <person name="Haridas S."/>
            <person name="Albert R."/>
            <person name="Binder M."/>
            <person name="Bloem J."/>
            <person name="Labutti K."/>
            <person name="Salamov A."/>
            <person name="Andreopoulos B."/>
            <person name="Baker S."/>
            <person name="Barry K."/>
            <person name="Bills G."/>
            <person name="Bluhm B."/>
            <person name="Cannon C."/>
            <person name="Castanera R."/>
            <person name="Culley D."/>
            <person name="Daum C."/>
            <person name="Ezra D."/>
            <person name="Gonzalez J."/>
            <person name="Henrissat B."/>
            <person name="Kuo A."/>
            <person name="Liang C."/>
            <person name="Lipzen A."/>
            <person name="Lutzoni F."/>
            <person name="Magnuson J."/>
            <person name="Mondo S."/>
            <person name="Nolan M."/>
            <person name="Ohm R."/>
            <person name="Pangilinan J."/>
            <person name="Park H.-J."/>
            <person name="Ramirez L."/>
            <person name="Alfaro M."/>
            <person name="Sun H."/>
            <person name="Tritt A."/>
            <person name="Yoshinaga Y."/>
            <person name="Zwiers L.-H."/>
            <person name="Turgeon B."/>
            <person name="Goodwin S."/>
            <person name="Spatafora J."/>
            <person name="Crous P."/>
            <person name="Grigoriev I."/>
        </authorList>
    </citation>
    <scope>NUCLEOTIDE SEQUENCE</scope>
    <source>
        <strain evidence="6">CBS 262.69</strain>
    </source>
</reference>
<dbReference type="InterPro" id="IPR013932">
    <property type="entry name" value="TATA-bd_TIP120"/>
</dbReference>
<evidence type="ECO:0000256" key="4">
    <source>
        <dbReference type="SAM" id="MobiDB-lite"/>
    </source>
</evidence>
<evidence type="ECO:0000256" key="3">
    <source>
        <dbReference type="ARBA" id="ARBA00022786"/>
    </source>
</evidence>
<protein>
    <submittedName>
        <fullName evidence="6">Cullin-associated NEDD8-dissociated protein-like protein</fullName>
    </submittedName>
</protein>
<dbReference type="SUPFAM" id="SSF48371">
    <property type="entry name" value="ARM repeat"/>
    <property type="match status" value="1"/>
</dbReference>
<dbReference type="OrthoDB" id="6260732at2759"/>
<dbReference type="InterPro" id="IPR039852">
    <property type="entry name" value="CAND1/CAND2"/>
</dbReference>
<dbReference type="InterPro" id="IPR011989">
    <property type="entry name" value="ARM-like"/>
</dbReference>
<evidence type="ECO:0000313" key="7">
    <source>
        <dbReference type="Proteomes" id="UP000799640"/>
    </source>
</evidence>
<accession>A0A6G1HLD7</accession>
<dbReference type="Gene3D" id="1.25.10.10">
    <property type="entry name" value="Leucine-rich Repeat Variant"/>
    <property type="match status" value="1"/>
</dbReference>
<dbReference type="InterPro" id="IPR016024">
    <property type="entry name" value="ARM-type_fold"/>
</dbReference>
<dbReference type="PANTHER" id="PTHR12696">
    <property type="entry name" value="TIP120"/>
    <property type="match status" value="1"/>
</dbReference>
<keyword evidence="3" id="KW-0833">Ubl conjugation pathway</keyword>
<evidence type="ECO:0000259" key="5">
    <source>
        <dbReference type="Pfam" id="PF08623"/>
    </source>
</evidence>
<evidence type="ECO:0000313" key="6">
    <source>
        <dbReference type="EMBL" id="KAF2396873.1"/>
    </source>
</evidence>
<feature type="region of interest" description="Disordered" evidence="4">
    <location>
        <begin position="469"/>
        <end position="489"/>
    </location>
</feature>
<keyword evidence="2" id="KW-0677">Repeat</keyword>
<keyword evidence="7" id="KW-1185">Reference proteome</keyword>
<evidence type="ECO:0000256" key="2">
    <source>
        <dbReference type="ARBA" id="ARBA00022737"/>
    </source>
</evidence>
<gene>
    <name evidence="6" type="ORF">EJ06DRAFT_533597</name>
</gene>
<evidence type="ECO:0000256" key="1">
    <source>
        <dbReference type="ARBA" id="ARBA00007657"/>
    </source>
</evidence>
<sequence length="1326" mass="144188">MSYATSVANPTGLLPRLQDEDPDIRYMALNDLFELLNATGASVLAHDAPASNRVADGLVSSLKDKSGEVQNMAMNCLTPFVQKVQDTAILKSLIEKIAQLHYAEGVDLAVPALALRAVVIALPRPVPNTPRSKPVQEASATVSRGLLPQILGLSTQGISSAKPPSMLKRDLATGTDSNVVDVVIEVAKRFGSILQEGEVYALVRYLMQLLRSDKPSVVFKKKMIVGLSALVQYLSDKVAIHVIGQVVEYLRDDALALSKRKVFLMLLGSLAKSIPSVFSQSIEGVTPVILSALSQEHIDRDVAHMEETEEERDPESDEVRDAALTTLEHLLTSCPEELEPYADQCLEIIVRFLKYCPNLAYEDDDDINEDVDDDLDLEEDFEQEAGADDDDDLSWKVRRGAAKLARTFIATRGREDLVGPKKLYTKLAPVLVSSFKEREETVRLEILAALSLLVQLTAGQPSTLYASSVPTSSLGRMDPPPLPKRRRVGSDVSMVDTEANFASRYEALQKPSGSLDGSVKLLEQLSPDIVRGVAGLLVSAQPNQQATKQAALVLARDLIAALRDRLVGFLDQIVDPVVDAVKSPDNKNVTTGNAAAVNAYRTEALHLLGTIADTHTPQKLERHFATIIPALVVTVQEKFGKISAAALDCIGAYVGALTPPRAEPAVPNAAYIAVLFTAVSNTVSGYDADTEVRQLAIYTLGQILSSTSGTQLLSAEARANGLQLLASRLKNEVTRLAVAHAIASIAIAAQDPKEFPPGWTRDVSLELGAQLRKASRSLRGSSLAALKAIFVGAASQESIDNATVAEMLPLILPLLNTGDLHLLGPALRILAAFVEKDARNVVSSEFISAVCQPMYLPLGDSTLEAMLHLVRVVGKLGVGGPLMAKLLKEISLAANPDLVGKVVGNLLVSGGPTVGVKVDDFINETVTSRDAERKCLALSVLGETGLLMGDQSPLSPELFISHFDDKIAKVRLTAAVALGRAGSGRIQAYLPPILSLMERSGQAPEQQYLLLHAVREIVDHEGAKSDIVPYAGSLWKNLIAASLAEDNKVIGAECIGKLAVIDPKTYLPQLQAFLTDSNATVRGMVISALRYTFADPKEPYDDNLRAVVVDMLKAMLKEEDRENRRLALRTIGAAAQNRPELVHQHLDYLSQLIMQETVLRPELVREIQMGPFKHKVDDGLELRKSAYECVYALLESAFPLLQIGPLYDRVIAGLGDEHDIRMLCSLILTKLINLAPVETAARLDLLVEPFRTVLSVKTKDSAVKQEVERVAEDNRDVVKVSVMLARRWAEESSETSRPWGAYCEWMRKEFPQLVKHAEEEGRDKER</sequence>
<dbReference type="GO" id="GO:0010265">
    <property type="term" value="P:SCF complex assembly"/>
    <property type="evidence" value="ECO:0007669"/>
    <property type="project" value="InterPro"/>
</dbReference>
<dbReference type="EMBL" id="ML996705">
    <property type="protein sequence ID" value="KAF2396873.1"/>
    <property type="molecule type" value="Genomic_DNA"/>
</dbReference>